<keyword evidence="8" id="KW-0175">Coiled coil</keyword>
<keyword evidence="4" id="KW-0653">Protein transport</keyword>
<organism evidence="12">
    <name type="scientific">Mucochytrium quahogii</name>
    <dbReference type="NCBI Taxonomy" id="96639"/>
    <lineage>
        <taxon>Eukaryota</taxon>
        <taxon>Sar</taxon>
        <taxon>Stramenopiles</taxon>
        <taxon>Bigyra</taxon>
        <taxon>Labyrinthulomycetes</taxon>
        <taxon>Thraustochytrida</taxon>
        <taxon>Thraustochytriidae</taxon>
        <taxon>Mucochytrium</taxon>
    </lineage>
</organism>
<dbReference type="Pfam" id="PF13774">
    <property type="entry name" value="Longin"/>
    <property type="match status" value="1"/>
</dbReference>
<sequence>MSIMDAGANIFFVAVARAHDGVIVASYVAREGDYNKPQYFNTVNEVLSAPDFSAKVAPGSRYRLVGNANAFNFTSDNQGRVYIAITTSEYPERLAFPMLQVIIERFTEQYGPKSLTVKEGGLNKKSKQMFAAIVKEYDDPAQKDKVAAVQAKVEDVKLTMQSNIDGMLRNIDKTEKIESDTQQLQDQAKLFDTQATTLKKKEQWKSRKLTLLIIAIIAIILTVLIVTLVKS</sequence>
<dbReference type="EMBL" id="HBHK01013905">
    <property type="protein sequence ID" value="CAD9685264.1"/>
    <property type="molecule type" value="Transcribed_RNA"/>
</dbReference>
<dbReference type="AlphaFoldDB" id="A0A7S2RZL7"/>
<reference evidence="12" key="1">
    <citation type="submission" date="2021-01" db="EMBL/GenBank/DDBJ databases">
        <authorList>
            <person name="Corre E."/>
            <person name="Pelletier E."/>
            <person name="Niang G."/>
            <person name="Scheremetjew M."/>
            <person name="Finn R."/>
            <person name="Kale V."/>
            <person name="Holt S."/>
            <person name="Cochrane G."/>
            <person name="Meng A."/>
            <person name="Brown T."/>
            <person name="Cohen L."/>
        </authorList>
    </citation>
    <scope>NUCLEOTIDE SEQUENCE</scope>
    <source>
        <strain evidence="12">NY070348D</strain>
    </source>
</reference>
<dbReference type="Pfam" id="PF00957">
    <property type="entry name" value="Synaptobrevin"/>
    <property type="match status" value="1"/>
</dbReference>
<dbReference type="InterPro" id="IPR011012">
    <property type="entry name" value="Longin-like_dom_sf"/>
</dbReference>
<evidence type="ECO:0000259" key="10">
    <source>
        <dbReference type="PROSITE" id="PS50859"/>
    </source>
</evidence>
<dbReference type="InterPro" id="IPR042855">
    <property type="entry name" value="V_SNARE_CC"/>
</dbReference>
<dbReference type="CDD" id="cd14824">
    <property type="entry name" value="Longin"/>
    <property type="match status" value="1"/>
</dbReference>
<evidence type="ECO:0000256" key="4">
    <source>
        <dbReference type="ARBA" id="ARBA00022927"/>
    </source>
</evidence>
<dbReference type="PANTHER" id="PTHR21136:SF168">
    <property type="entry name" value="VESICLE-ASSOCIATED MEMBRANE PROTEIN 9"/>
    <property type="match status" value="1"/>
</dbReference>
<comment type="subcellular location">
    <subcellularLocation>
        <location evidence="7">Endomembrane system</location>
        <topology evidence="7">Single-pass type IV membrane protein</topology>
    </subcellularLocation>
</comment>
<proteinExistence type="inferred from homology"/>
<comment type="similarity">
    <text evidence="1">Belongs to the synaptobrevin family.</text>
</comment>
<dbReference type="Gene3D" id="1.20.5.110">
    <property type="match status" value="1"/>
</dbReference>
<dbReference type="GO" id="GO:0016192">
    <property type="term" value="P:vesicle-mediated transport"/>
    <property type="evidence" value="ECO:0007669"/>
    <property type="project" value="InterPro"/>
</dbReference>
<evidence type="ECO:0000259" key="11">
    <source>
        <dbReference type="PROSITE" id="PS50892"/>
    </source>
</evidence>
<protein>
    <recommendedName>
        <fullName evidence="13">Synaptobrevin-like protein</fullName>
    </recommendedName>
</protein>
<evidence type="ECO:0000256" key="5">
    <source>
        <dbReference type="ARBA" id="ARBA00022989"/>
    </source>
</evidence>
<feature type="domain" description="Longin" evidence="10">
    <location>
        <begin position="14"/>
        <end position="111"/>
    </location>
</feature>
<dbReference type="SUPFAM" id="SSF58038">
    <property type="entry name" value="SNARE fusion complex"/>
    <property type="match status" value="1"/>
</dbReference>
<dbReference type="SMART" id="SM01270">
    <property type="entry name" value="Longin"/>
    <property type="match status" value="1"/>
</dbReference>
<dbReference type="PANTHER" id="PTHR21136">
    <property type="entry name" value="SNARE PROTEINS"/>
    <property type="match status" value="1"/>
</dbReference>
<evidence type="ECO:0000313" key="12">
    <source>
        <dbReference type="EMBL" id="CAD9685264.1"/>
    </source>
</evidence>
<name>A0A7S2RZL7_9STRA</name>
<dbReference type="PRINTS" id="PR00219">
    <property type="entry name" value="SYNAPTOBREVN"/>
</dbReference>
<dbReference type="InterPro" id="IPR001388">
    <property type="entry name" value="Synaptobrevin-like"/>
</dbReference>
<keyword evidence="5 9" id="KW-1133">Transmembrane helix</keyword>
<dbReference type="GO" id="GO:0016020">
    <property type="term" value="C:membrane"/>
    <property type="evidence" value="ECO:0007669"/>
    <property type="project" value="InterPro"/>
</dbReference>
<evidence type="ECO:0000256" key="3">
    <source>
        <dbReference type="ARBA" id="ARBA00022692"/>
    </source>
</evidence>
<dbReference type="GO" id="GO:0005737">
    <property type="term" value="C:cytoplasm"/>
    <property type="evidence" value="ECO:0007669"/>
    <property type="project" value="UniProtKB-ARBA"/>
</dbReference>
<keyword evidence="3 9" id="KW-0812">Transmembrane</keyword>
<dbReference type="PROSITE" id="PS50859">
    <property type="entry name" value="LONGIN"/>
    <property type="match status" value="1"/>
</dbReference>
<dbReference type="PROSITE" id="PS50892">
    <property type="entry name" value="V_SNARE"/>
    <property type="match status" value="1"/>
</dbReference>
<dbReference type="GO" id="GO:0015031">
    <property type="term" value="P:protein transport"/>
    <property type="evidence" value="ECO:0007669"/>
    <property type="project" value="UniProtKB-KW"/>
</dbReference>
<evidence type="ECO:0000256" key="7">
    <source>
        <dbReference type="ARBA" id="ARBA00046280"/>
    </source>
</evidence>
<dbReference type="InterPro" id="IPR010908">
    <property type="entry name" value="Longin_dom"/>
</dbReference>
<gene>
    <name evidence="12" type="ORF">QSP1433_LOCUS8735</name>
</gene>
<dbReference type="CDD" id="cd15843">
    <property type="entry name" value="R-SNARE"/>
    <property type="match status" value="1"/>
</dbReference>
<evidence type="ECO:0000256" key="1">
    <source>
        <dbReference type="ARBA" id="ARBA00008025"/>
    </source>
</evidence>
<keyword evidence="2" id="KW-0813">Transport</keyword>
<evidence type="ECO:0000256" key="8">
    <source>
        <dbReference type="PROSITE-ProRule" id="PRU00290"/>
    </source>
</evidence>
<feature type="transmembrane region" description="Helical" evidence="9">
    <location>
        <begin position="209"/>
        <end position="229"/>
    </location>
</feature>
<dbReference type="InterPro" id="IPR051097">
    <property type="entry name" value="Synaptobrevin-like_transport"/>
</dbReference>
<dbReference type="GO" id="GO:0012505">
    <property type="term" value="C:endomembrane system"/>
    <property type="evidence" value="ECO:0007669"/>
    <property type="project" value="UniProtKB-SubCell"/>
</dbReference>
<evidence type="ECO:0000256" key="2">
    <source>
        <dbReference type="ARBA" id="ARBA00022448"/>
    </source>
</evidence>
<dbReference type="Gene3D" id="3.30.450.50">
    <property type="entry name" value="Longin domain"/>
    <property type="match status" value="1"/>
</dbReference>
<feature type="domain" description="V-SNARE coiled-coil homology" evidence="11">
    <location>
        <begin position="145"/>
        <end position="205"/>
    </location>
</feature>
<dbReference type="SUPFAM" id="SSF64356">
    <property type="entry name" value="SNARE-like"/>
    <property type="match status" value="1"/>
</dbReference>
<evidence type="ECO:0008006" key="13">
    <source>
        <dbReference type="Google" id="ProtNLM"/>
    </source>
</evidence>
<accession>A0A7S2RZL7</accession>
<evidence type="ECO:0000256" key="9">
    <source>
        <dbReference type="SAM" id="Phobius"/>
    </source>
</evidence>
<keyword evidence="6 9" id="KW-0472">Membrane</keyword>
<evidence type="ECO:0000256" key="6">
    <source>
        <dbReference type="ARBA" id="ARBA00023136"/>
    </source>
</evidence>